<dbReference type="AlphaFoldDB" id="A0A437ANA7"/>
<reference evidence="1 2" key="1">
    <citation type="submission" date="2018-10" db="EMBL/GenBank/DDBJ databases">
        <title>Draft genome sequence of the microsporidian Tubulinosema ratisbonensis.</title>
        <authorList>
            <person name="Polonais V."/>
            <person name="Peyretaillade E."/>
            <person name="Niehus S."/>
            <person name="Wawrzyniak I."/>
            <person name="Franchet A."/>
            <person name="Gaspin C."/>
            <person name="Reichstadt M."/>
            <person name="Belser C."/>
            <person name="Labadie K."/>
            <person name="Delbac F."/>
            <person name="Ferrandon D."/>
        </authorList>
    </citation>
    <scope>NUCLEOTIDE SEQUENCE [LARGE SCALE GENOMIC DNA]</scope>
    <source>
        <strain evidence="1 2">Franzen</strain>
    </source>
</reference>
<organism evidence="1 2">
    <name type="scientific">Tubulinosema ratisbonensis</name>
    <dbReference type="NCBI Taxonomy" id="291195"/>
    <lineage>
        <taxon>Eukaryota</taxon>
        <taxon>Fungi</taxon>
        <taxon>Fungi incertae sedis</taxon>
        <taxon>Microsporidia</taxon>
        <taxon>Tubulinosematoidea</taxon>
        <taxon>Tubulinosematidae</taxon>
        <taxon>Tubulinosema</taxon>
    </lineage>
</organism>
<accession>A0A437ANA7</accession>
<dbReference type="Proteomes" id="UP000282876">
    <property type="component" value="Unassembled WGS sequence"/>
</dbReference>
<dbReference type="EMBL" id="RCSS01000198">
    <property type="protein sequence ID" value="RVD92517.1"/>
    <property type="molecule type" value="Genomic_DNA"/>
</dbReference>
<dbReference type="VEuPathDB" id="MicrosporidiaDB:TUBRATIS_009820"/>
<comment type="caution">
    <text evidence="1">The sequence shown here is derived from an EMBL/GenBank/DDBJ whole genome shotgun (WGS) entry which is preliminary data.</text>
</comment>
<protein>
    <submittedName>
        <fullName evidence="1">Uncharacterized protein</fullName>
    </submittedName>
</protein>
<keyword evidence="2" id="KW-1185">Reference proteome</keyword>
<feature type="non-terminal residue" evidence="1">
    <location>
        <position position="1"/>
    </location>
</feature>
<proteinExistence type="predicted"/>
<sequence>SPEKGFQFYSLAEQENSKCRFVVVCDVKMLLKLEGIFNDSLRRLNDENTKRFLKLMSNEDHFRRKLKDDRISEFLDELKNKGTKQYTKVSRNESEMDVLITLCEKDKAKFESLIPENVSILNQMTSSVSDIPYNLTDDFKSSSDTITAPDSVKLIEIANDQLYDFVKERVENLNNWVYNLDLVMLKCDQLHCIGRARIEEHHSYFIPSKTPTHTPESDCLLKEKSQDAFLQHEEAKIHEMSKFDSMYEEEVALKAQESISEEFRTTKKETEKPREVNVLRSSQLLSPLKITGEDNDTNKTTTEEDIKVKVATAESLTEDSTVCDTMKQEVKSKDDVQSSLKNEPNPHKIYEEALLLFEKISNLTPPLGPRVVSNIIKEFKRLHDQNKKSSHRKIPENSSVFSAIDEALRNIFIWIENNQNN</sequence>
<evidence type="ECO:0000313" key="2">
    <source>
        <dbReference type="Proteomes" id="UP000282876"/>
    </source>
</evidence>
<gene>
    <name evidence="1" type="ORF">TUBRATIS_009820</name>
</gene>
<name>A0A437ANA7_9MICR</name>
<evidence type="ECO:0000313" key="1">
    <source>
        <dbReference type="EMBL" id="RVD92517.1"/>
    </source>
</evidence>